<reference evidence="1" key="2">
    <citation type="submission" date="2017-06" db="EMBL/GenBank/DDBJ databases">
        <title>WGS assembly of Brachypodium distachyon.</title>
        <authorList>
            <consortium name="The International Brachypodium Initiative"/>
            <person name="Lucas S."/>
            <person name="Harmon-Smith M."/>
            <person name="Lail K."/>
            <person name="Tice H."/>
            <person name="Grimwood J."/>
            <person name="Bruce D."/>
            <person name="Barry K."/>
            <person name="Shu S."/>
            <person name="Lindquist E."/>
            <person name="Wang M."/>
            <person name="Pitluck S."/>
            <person name="Vogel J.P."/>
            <person name="Garvin D.F."/>
            <person name="Mockler T.C."/>
            <person name="Schmutz J."/>
            <person name="Rokhsar D."/>
            <person name="Bevan M.W."/>
        </authorList>
    </citation>
    <scope>NUCLEOTIDE SEQUENCE</scope>
    <source>
        <strain evidence="1">Bd21</strain>
    </source>
</reference>
<dbReference type="AlphaFoldDB" id="A0A0Q3GW40"/>
<organism evidence="1">
    <name type="scientific">Brachypodium distachyon</name>
    <name type="common">Purple false brome</name>
    <name type="synonym">Trachynia distachya</name>
    <dbReference type="NCBI Taxonomy" id="15368"/>
    <lineage>
        <taxon>Eukaryota</taxon>
        <taxon>Viridiplantae</taxon>
        <taxon>Streptophyta</taxon>
        <taxon>Embryophyta</taxon>
        <taxon>Tracheophyta</taxon>
        <taxon>Spermatophyta</taxon>
        <taxon>Magnoliopsida</taxon>
        <taxon>Liliopsida</taxon>
        <taxon>Poales</taxon>
        <taxon>Poaceae</taxon>
        <taxon>BOP clade</taxon>
        <taxon>Pooideae</taxon>
        <taxon>Stipodae</taxon>
        <taxon>Brachypodieae</taxon>
        <taxon>Brachypodium</taxon>
    </lineage>
</organism>
<gene>
    <name evidence="1" type="ORF">BRADI_1g17766v3</name>
</gene>
<evidence type="ECO:0000313" key="3">
    <source>
        <dbReference type="Proteomes" id="UP000008810"/>
    </source>
</evidence>
<proteinExistence type="predicted"/>
<name>A0A0Q3GW40_BRADI</name>
<dbReference type="EnsemblPlants" id="KQK14645">
    <property type="protein sequence ID" value="KQK14645"/>
    <property type="gene ID" value="BRADI_1g17766v3"/>
</dbReference>
<keyword evidence="3" id="KW-1185">Reference proteome</keyword>
<dbReference type="Gramene" id="KQK14645">
    <property type="protein sequence ID" value="KQK14645"/>
    <property type="gene ID" value="BRADI_1g17766v3"/>
</dbReference>
<evidence type="ECO:0000313" key="1">
    <source>
        <dbReference type="EMBL" id="KQK14645.1"/>
    </source>
</evidence>
<dbReference type="EMBL" id="CM000880">
    <property type="protein sequence ID" value="KQK14645.1"/>
    <property type="molecule type" value="Genomic_DNA"/>
</dbReference>
<protein>
    <submittedName>
        <fullName evidence="1 2">Uncharacterized protein</fullName>
    </submittedName>
</protein>
<dbReference type="Proteomes" id="UP000008810">
    <property type="component" value="Chromosome 1"/>
</dbReference>
<sequence>MLGYRYLKHWDKVRYTMSNQPRRRPTKSQSENENSVFLLLTLSNFLHDDVISDSSMRVHVGYDHDRAALQDITNGCAQSINSAQGTF</sequence>
<dbReference type="InParanoid" id="A0A0Q3GW40"/>
<reference evidence="2" key="3">
    <citation type="submission" date="2018-08" db="UniProtKB">
        <authorList>
            <consortium name="EnsemblPlants"/>
        </authorList>
    </citation>
    <scope>IDENTIFICATION</scope>
    <source>
        <strain evidence="2">cv. Bd21</strain>
    </source>
</reference>
<evidence type="ECO:0000313" key="2">
    <source>
        <dbReference type="EnsemblPlants" id="KQK14645"/>
    </source>
</evidence>
<reference evidence="1 2" key="1">
    <citation type="journal article" date="2010" name="Nature">
        <title>Genome sequencing and analysis of the model grass Brachypodium distachyon.</title>
        <authorList>
            <consortium name="International Brachypodium Initiative"/>
        </authorList>
    </citation>
    <scope>NUCLEOTIDE SEQUENCE [LARGE SCALE GENOMIC DNA]</scope>
    <source>
        <strain evidence="1 2">Bd21</strain>
    </source>
</reference>
<accession>A0A0Q3GW40</accession>